<dbReference type="AlphaFoldDB" id="A0A6J6KNQ5"/>
<dbReference type="EMBL" id="CAEZVV010000090">
    <property type="protein sequence ID" value="CAB4650906.1"/>
    <property type="molecule type" value="Genomic_DNA"/>
</dbReference>
<feature type="region of interest" description="Disordered" evidence="1">
    <location>
        <begin position="58"/>
        <end position="79"/>
    </location>
</feature>
<evidence type="ECO:0000313" key="3">
    <source>
        <dbReference type="EMBL" id="CAB4650906.1"/>
    </source>
</evidence>
<evidence type="ECO:0000256" key="1">
    <source>
        <dbReference type="SAM" id="MobiDB-lite"/>
    </source>
</evidence>
<sequence length="93" mass="9696">MLAATALPPPEPPEERALAPVATTAVPAAAIPAHRRNERRVPATLRLLGGVDSSAVDGSSMGSFNSVSDPVQRSGRREGVSLGFSPELWARIP</sequence>
<dbReference type="EMBL" id="CAEZSU010000211">
    <property type="protein sequence ID" value="CAB4562556.1"/>
    <property type="molecule type" value="Genomic_DNA"/>
</dbReference>
<evidence type="ECO:0000313" key="2">
    <source>
        <dbReference type="EMBL" id="CAB4562556.1"/>
    </source>
</evidence>
<protein>
    <submittedName>
        <fullName evidence="3">Unannotated protein</fullName>
    </submittedName>
</protein>
<accession>A0A6J6KNQ5</accession>
<gene>
    <name evidence="2" type="ORF">UFOPK1495_01592</name>
    <name evidence="3" type="ORF">UFOPK2143_01271</name>
</gene>
<proteinExistence type="predicted"/>
<reference evidence="3" key="1">
    <citation type="submission" date="2020-05" db="EMBL/GenBank/DDBJ databases">
        <authorList>
            <person name="Chiriac C."/>
            <person name="Salcher M."/>
            <person name="Ghai R."/>
            <person name="Kavagutti S V."/>
        </authorList>
    </citation>
    <scope>NUCLEOTIDE SEQUENCE</scope>
</reference>
<name>A0A6J6KNQ5_9ZZZZ</name>
<organism evidence="3">
    <name type="scientific">freshwater metagenome</name>
    <dbReference type="NCBI Taxonomy" id="449393"/>
    <lineage>
        <taxon>unclassified sequences</taxon>
        <taxon>metagenomes</taxon>
        <taxon>ecological metagenomes</taxon>
    </lineage>
</organism>